<gene>
    <name evidence="1" type="primary">ORF1930</name>
</gene>
<dbReference type="EMBL" id="HACG01000818">
    <property type="protein sequence ID" value="CEK47683.1"/>
    <property type="molecule type" value="Transcribed_RNA"/>
</dbReference>
<proteinExistence type="predicted"/>
<reference evidence="1" key="1">
    <citation type="submission" date="2014-12" db="EMBL/GenBank/DDBJ databases">
        <title>Insight into the proteome of Arion vulgaris.</title>
        <authorList>
            <person name="Aradska J."/>
            <person name="Bulat T."/>
            <person name="Smidak R."/>
            <person name="Sarate P."/>
            <person name="Gangsoo J."/>
            <person name="Sialana F."/>
            <person name="Bilban M."/>
            <person name="Lubec G."/>
        </authorList>
    </citation>
    <scope>NUCLEOTIDE SEQUENCE</scope>
    <source>
        <tissue evidence="1">Skin</tissue>
    </source>
</reference>
<protein>
    <submittedName>
        <fullName evidence="1">Uncharacterized protein</fullName>
    </submittedName>
</protein>
<organism evidence="1">
    <name type="scientific">Arion vulgaris</name>
    <dbReference type="NCBI Taxonomy" id="1028688"/>
    <lineage>
        <taxon>Eukaryota</taxon>
        <taxon>Metazoa</taxon>
        <taxon>Spiralia</taxon>
        <taxon>Lophotrochozoa</taxon>
        <taxon>Mollusca</taxon>
        <taxon>Gastropoda</taxon>
        <taxon>Heterobranchia</taxon>
        <taxon>Euthyneura</taxon>
        <taxon>Panpulmonata</taxon>
        <taxon>Eupulmonata</taxon>
        <taxon>Stylommatophora</taxon>
        <taxon>Helicina</taxon>
        <taxon>Arionoidea</taxon>
        <taxon>Arionidae</taxon>
        <taxon>Arion</taxon>
    </lineage>
</organism>
<feature type="non-terminal residue" evidence="1">
    <location>
        <position position="1"/>
    </location>
</feature>
<feature type="non-terminal residue" evidence="1">
    <location>
        <position position="91"/>
    </location>
</feature>
<evidence type="ECO:0000313" key="1">
    <source>
        <dbReference type="EMBL" id="CEK47683.1"/>
    </source>
</evidence>
<dbReference type="AlphaFoldDB" id="A0A0B6XUU2"/>
<name>A0A0B6XUU2_9EUPU</name>
<sequence length="91" mass="9258">GLTANKGVALTHVVSSQRPVMVPAQMQSVHMASSAMSMSAAQVLVSNSANVVVQGQQTTNPAMTKDLGKIHGSVTVGASQSQMLPQSLSAP</sequence>
<accession>A0A0B6XUU2</accession>